<keyword evidence="2" id="KW-1133">Transmembrane helix</keyword>
<feature type="compositionally biased region" description="Basic and acidic residues" evidence="1">
    <location>
        <begin position="18"/>
        <end position="28"/>
    </location>
</feature>
<dbReference type="PANTHER" id="PTHR44757:SF2">
    <property type="entry name" value="BIOFILM ARCHITECTURE MAINTENANCE PROTEIN MBAA"/>
    <property type="match status" value="1"/>
</dbReference>
<feature type="transmembrane region" description="Helical" evidence="2">
    <location>
        <begin position="37"/>
        <end position="58"/>
    </location>
</feature>
<evidence type="ECO:0000313" key="7">
    <source>
        <dbReference type="EMBL" id="MBB6213973.1"/>
    </source>
</evidence>
<dbReference type="Gene3D" id="3.30.70.270">
    <property type="match status" value="1"/>
</dbReference>
<keyword evidence="2" id="KW-0812">Transmembrane</keyword>
<dbReference type="InterPro" id="IPR052155">
    <property type="entry name" value="Biofilm_reg_signaling"/>
</dbReference>
<protein>
    <submittedName>
        <fullName evidence="7">Diguanylate cyclase (GGDEF)-like protein/PAS domain S-box-containing protein</fullName>
    </submittedName>
</protein>
<evidence type="ECO:0000256" key="2">
    <source>
        <dbReference type="SAM" id="Phobius"/>
    </source>
</evidence>
<evidence type="ECO:0000313" key="8">
    <source>
        <dbReference type="Proteomes" id="UP000579281"/>
    </source>
</evidence>
<evidence type="ECO:0000259" key="5">
    <source>
        <dbReference type="PROSITE" id="PS50883"/>
    </source>
</evidence>
<dbReference type="SMART" id="SM00052">
    <property type="entry name" value="EAL"/>
    <property type="match status" value="1"/>
</dbReference>
<dbReference type="EMBL" id="JACHEN010000001">
    <property type="protein sequence ID" value="MBB6213973.1"/>
    <property type="molecule type" value="Genomic_DNA"/>
</dbReference>
<organism evidence="7 8">
    <name type="scientific">Anaerosolibacter carboniphilus</name>
    <dbReference type="NCBI Taxonomy" id="1417629"/>
    <lineage>
        <taxon>Bacteria</taxon>
        <taxon>Bacillati</taxon>
        <taxon>Bacillota</taxon>
        <taxon>Clostridia</taxon>
        <taxon>Peptostreptococcales</taxon>
        <taxon>Thermotaleaceae</taxon>
        <taxon>Anaerosolibacter</taxon>
    </lineage>
</organism>
<dbReference type="NCBIfam" id="TIGR00229">
    <property type="entry name" value="sensory_box"/>
    <property type="match status" value="1"/>
</dbReference>
<dbReference type="Pfam" id="PF00990">
    <property type="entry name" value="GGDEF"/>
    <property type="match status" value="1"/>
</dbReference>
<dbReference type="SUPFAM" id="SSF55073">
    <property type="entry name" value="Nucleotide cyclase"/>
    <property type="match status" value="1"/>
</dbReference>
<dbReference type="InterPro" id="IPR001633">
    <property type="entry name" value="EAL_dom"/>
</dbReference>
<dbReference type="Pfam" id="PF00563">
    <property type="entry name" value="EAL"/>
    <property type="match status" value="1"/>
</dbReference>
<reference evidence="7 8" key="1">
    <citation type="submission" date="2020-08" db="EMBL/GenBank/DDBJ databases">
        <title>Genomic Encyclopedia of Type Strains, Phase IV (KMG-IV): sequencing the most valuable type-strain genomes for metagenomic binning, comparative biology and taxonomic classification.</title>
        <authorList>
            <person name="Goeker M."/>
        </authorList>
    </citation>
    <scope>NUCLEOTIDE SEQUENCE [LARGE SCALE GENOMIC DNA]</scope>
    <source>
        <strain evidence="7 8">DSM 103526</strain>
    </source>
</reference>
<feature type="domain" description="GGDEF" evidence="6">
    <location>
        <begin position="308"/>
        <end position="441"/>
    </location>
</feature>
<dbReference type="CDD" id="cd00130">
    <property type="entry name" value="PAS"/>
    <property type="match status" value="1"/>
</dbReference>
<accession>A0A841KKP0</accession>
<dbReference type="FunFam" id="3.20.20.450:FF:000001">
    <property type="entry name" value="Cyclic di-GMP phosphodiesterase yahA"/>
    <property type="match status" value="1"/>
</dbReference>
<sequence length="708" mass="81180">MNKANKKKLKRQTQSNNTDHKADEPDRPLELHKKPKLTLVPLKIALLYLIIGGIWIILSDEILSQLFTHIETLTIIQTLKGWLFILITGAMIYFMIGNSLKKGDYWSEKLIQSYEELEAVHGQLMATEEALKEKYSALLKSEIALKDSEERYRLALEGTSDGIWVHDTTKEENFVFNRTKEILGYEEDEMPNTLESWQSIIHPEDIVETMEIRSKYLSRMIPSYEHEYRLRAKTGEYRWIASRGKAVWDEHGNPVRMIGSHKDITNQKLAEEKIYRLAYYDSLTDLPNRVVFDESLSTVLEEAKAKREMTALLYLDLDNFKMVNDTLGHIFGDLLLKNVGELLKRCLDERGIVARVGGDEFCILLSSINSKEEVIPVVEKVLAAFQNPWILDDREFYITTSIGIAAYPLDGEDRHTLLRNADTAMYGAKDYGKNNYRFYTVDMNKKIVEKLEMSNSLRRALERKELLLYYQPQVDLEKGKIVGVEALVRWNHPIWGMVSPVKFIPIAEETGMIMAIGEWVLREACSQSKKWREAGYPSIGFGVNLSAQQFQQQDLVEMIHSIILENELEPQHLELEITESLAMKDLEHTVDILKRLRSLGIKIALDDFGTGYSSLNYLKQLPIDTLKIDKSFVNDITMGSNEEAIAKSLITLAHSMSLIVTAEGIETKDQYMFLQEQCCDKAQGYLFSKPLPPDALERLLVEESVGLT</sequence>
<dbReference type="SMART" id="SM00267">
    <property type="entry name" value="GGDEF"/>
    <property type="match status" value="1"/>
</dbReference>
<dbReference type="AlphaFoldDB" id="A0A841KKP0"/>
<dbReference type="SUPFAM" id="SSF55785">
    <property type="entry name" value="PYP-like sensor domain (PAS domain)"/>
    <property type="match status" value="1"/>
</dbReference>
<dbReference type="Pfam" id="PF08447">
    <property type="entry name" value="PAS_3"/>
    <property type="match status" value="1"/>
</dbReference>
<dbReference type="FunFam" id="3.30.70.270:FF:000001">
    <property type="entry name" value="Diguanylate cyclase domain protein"/>
    <property type="match status" value="1"/>
</dbReference>
<dbReference type="InterPro" id="IPR029787">
    <property type="entry name" value="Nucleotide_cyclase"/>
</dbReference>
<dbReference type="SMART" id="SM00091">
    <property type="entry name" value="PAS"/>
    <property type="match status" value="1"/>
</dbReference>
<dbReference type="PROSITE" id="PS50887">
    <property type="entry name" value="GGDEF"/>
    <property type="match status" value="1"/>
</dbReference>
<feature type="compositionally biased region" description="Basic residues" evidence="1">
    <location>
        <begin position="1"/>
        <end position="11"/>
    </location>
</feature>
<feature type="domain" description="PAC" evidence="4">
    <location>
        <begin position="224"/>
        <end position="276"/>
    </location>
</feature>
<dbReference type="PROSITE" id="PS50883">
    <property type="entry name" value="EAL"/>
    <property type="match status" value="1"/>
</dbReference>
<keyword evidence="8" id="KW-1185">Reference proteome</keyword>
<feature type="region of interest" description="Disordered" evidence="1">
    <location>
        <begin position="1"/>
        <end position="28"/>
    </location>
</feature>
<dbReference type="InterPro" id="IPR035919">
    <property type="entry name" value="EAL_sf"/>
</dbReference>
<feature type="domain" description="EAL" evidence="5">
    <location>
        <begin position="450"/>
        <end position="704"/>
    </location>
</feature>
<evidence type="ECO:0000259" key="6">
    <source>
        <dbReference type="PROSITE" id="PS50887"/>
    </source>
</evidence>
<dbReference type="CDD" id="cd01949">
    <property type="entry name" value="GGDEF"/>
    <property type="match status" value="1"/>
</dbReference>
<dbReference type="SMART" id="SM00086">
    <property type="entry name" value="PAC"/>
    <property type="match status" value="1"/>
</dbReference>
<proteinExistence type="predicted"/>
<dbReference type="InterPro" id="IPR000160">
    <property type="entry name" value="GGDEF_dom"/>
</dbReference>
<gene>
    <name evidence="7" type="ORF">HNQ80_000042</name>
</gene>
<dbReference type="PROSITE" id="PS50112">
    <property type="entry name" value="PAS"/>
    <property type="match status" value="1"/>
</dbReference>
<dbReference type="InterPro" id="IPR000014">
    <property type="entry name" value="PAS"/>
</dbReference>
<dbReference type="PANTHER" id="PTHR44757">
    <property type="entry name" value="DIGUANYLATE CYCLASE DGCP"/>
    <property type="match status" value="1"/>
</dbReference>
<name>A0A841KKP0_9FIRM</name>
<dbReference type="InterPro" id="IPR001610">
    <property type="entry name" value="PAC"/>
</dbReference>
<dbReference type="RefSeq" id="WP_184306974.1">
    <property type="nucleotide sequence ID" value="NZ_JACHEN010000001.1"/>
</dbReference>
<dbReference type="Gene3D" id="3.20.20.450">
    <property type="entry name" value="EAL domain"/>
    <property type="match status" value="1"/>
</dbReference>
<dbReference type="CDD" id="cd01948">
    <property type="entry name" value="EAL"/>
    <property type="match status" value="1"/>
</dbReference>
<evidence type="ECO:0000256" key="1">
    <source>
        <dbReference type="SAM" id="MobiDB-lite"/>
    </source>
</evidence>
<evidence type="ECO:0000259" key="4">
    <source>
        <dbReference type="PROSITE" id="PS50113"/>
    </source>
</evidence>
<dbReference type="Gene3D" id="3.30.450.20">
    <property type="entry name" value="PAS domain"/>
    <property type="match status" value="1"/>
</dbReference>
<dbReference type="Proteomes" id="UP000579281">
    <property type="component" value="Unassembled WGS sequence"/>
</dbReference>
<dbReference type="InterPro" id="IPR000700">
    <property type="entry name" value="PAS-assoc_C"/>
</dbReference>
<feature type="transmembrane region" description="Helical" evidence="2">
    <location>
        <begin position="78"/>
        <end position="96"/>
    </location>
</feature>
<dbReference type="SUPFAM" id="SSF141868">
    <property type="entry name" value="EAL domain-like"/>
    <property type="match status" value="1"/>
</dbReference>
<comment type="caution">
    <text evidence="7">The sequence shown here is derived from an EMBL/GenBank/DDBJ whole genome shotgun (WGS) entry which is preliminary data.</text>
</comment>
<dbReference type="PROSITE" id="PS50113">
    <property type="entry name" value="PAC"/>
    <property type="match status" value="1"/>
</dbReference>
<dbReference type="InterPro" id="IPR013655">
    <property type="entry name" value="PAS_fold_3"/>
</dbReference>
<dbReference type="InterPro" id="IPR043128">
    <property type="entry name" value="Rev_trsase/Diguanyl_cyclase"/>
</dbReference>
<keyword evidence="2" id="KW-0472">Membrane</keyword>
<evidence type="ECO:0000259" key="3">
    <source>
        <dbReference type="PROSITE" id="PS50112"/>
    </source>
</evidence>
<dbReference type="NCBIfam" id="TIGR00254">
    <property type="entry name" value="GGDEF"/>
    <property type="match status" value="1"/>
</dbReference>
<feature type="domain" description="PAS" evidence="3">
    <location>
        <begin position="148"/>
        <end position="220"/>
    </location>
</feature>
<dbReference type="InterPro" id="IPR035965">
    <property type="entry name" value="PAS-like_dom_sf"/>
</dbReference>